<accession>A0A1Y4FXM0</accession>
<name>A0A1Y4FXM0_9ACTN</name>
<dbReference type="AlphaFoldDB" id="A0A1Y4FXM0"/>
<gene>
    <name evidence="1" type="ORF">DMP12_13115</name>
</gene>
<proteinExistence type="predicted"/>
<protein>
    <submittedName>
        <fullName evidence="1">Uncharacterized protein</fullName>
    </submittedName>
</protein>
<evidence type="ECO:0000313" key="2">
    <source>
        <dbReference type="Proteomes" id="UP000285258"/>
    </source>
</evidence>
<sequence length="59" mass="6116">MRDGKEDGPSVDATTGATVCGALQEAGRRVLGERGAPRAVPPGATSEELLEYACDQVKQ</sequence>
<dbReference type="Proteomes" id="UP000285258">
    <property type="component" value="Unassembled WGS sequence"/>
</dbReference>
<dbReference type="EMBL" id="QIBW01000022">
    <property type="protein sequence ID" value="ROT88146.1"/>
    <property type="molecule type" value="Genomic_DNA"/>
</dbReference>
<comment type="caution">
    <text evidence="1">The sequence shown here is derived from an EMBL/GenBank/DDBJ whole genome shotgun (WGS) entry which is preliminary data.</text>
</comment>
<evidence type="ECO:0000313" key="1">
    <source>
        <dbReference type="EMBL" id="ROT88146.1"/>
    </source>
</evidence>
<organism evidence="1 2">
    <name type="scientific">Gordonibacter urolithinfaciens</name>
    <dbReference type="NCBI Taxonomy" id="1335613"/>
    <lineage>
        <taxon>Bacteria</taxon>
        <taxon>Bacillati</taxon>
        <taxon>Actinomycetota</taxon>
        <taxon>Coriobacteriia</taxon>
        <taxon>Eggerthellales</taxon>
        <taxon>Eggerthellaceae</taxon>
        <taxon>Gordonibacter</taxon>
    </lineage>
</organism>
<reference evidence="2" key="1">
    <citation type="submission" date="2018-05" db="EMBL/GenBank/DDBJ databases">
        <title>Genome Sequencing of selected type strains of the family Eggerthellaceae.</title>
        <authorList>
            <person name="Danylec N."/>
            <person name="Stoll D.A."/>
            <person name="Doetsch A."/>
            <person name="Huch M."/>
        </authorList>
    </citation>
    <scope>NUCLEOTIDE SEQUENCE [LARGE SCALE GENOMIC DNA]</scope>
    <source>
        <strain evidence="2">DSM 27213</strain>
    </source>
</reference>